<name>A0A316HAY6_9SPHI</name>
<comment type="caution">
    <text evidence="1">The sequence shown here is derived from an EMBL/GenBank/DDBJ whole genome shotgun (WGS) entry which is preliminary data.</text>
</comment>
<accession>A0A316HAY6</accession>
<dbReference type="Proteomes" id="UP000245678">
    <property type="component" value="Unassembled WGS sequence"/>
</dbReference>
<dbReference type="RefSeq" id="WP_211319017.1">
    <property type="nucleotide sequence ID" value="NZ_QGHA01000004.1"/>
</dbReference>
<gene>
    <name evidence="1" type="ORF">LX99_02535</name>
</gene>
<dbReference type="AlphaFoldDB" id="A0A316HAY6"/>
<dbReference type="InterPro" id="IPR015996">
    <property type="entry name" value="UCP028451"/>
</dbReference>
<evidence type="ECO:0000313" key="1">
    <source>
        <dbReference type="EMBL" id="PWK77656.1"/>
    </source>
</evidence>
<organism evidence="1 2">
    <name type="scientific">Mucilaginibacter oryzae</name>
    <dbReference type="NCBI Taxonomy" id="468058"/>
    <lineage>
        <taxon>Bacteria</taxon>
        <taxon>Pseudomonadati</taxon>
        <taxon>Bacteroidota</taxon>
        <taxon>Sphingobacteriia</taxon>
        <taxon>Sphingobacteriales</taxon>
        <taxon>Sphingobacteriaceae</taxon>
        <taxon>Mucilaginibacter</taxon>
    </lineage>
</organism>
<dbReference type="PANTHER" id="PTHR36452:SF1">
    <property type="entry name" value="DUF2461 DOMAIN-CONTAINING PROTEIN"/>
    <property type="match status" value="1"/>
</dbReference>
<dbReference type="PIRSF" id="PIRSF028451">
    <property type="entry name" value="UCP028451"/>
    <property type="match status" value="1"/>
</dbReference>
<dbReference type="NCBIfam" id="TIGR02453">
    <property type="entry name" value="TIGR02453 family protein"/>
    <property type="match status" value="1"/>
</dbReference>
<dbReference type="PANTHER" id="PTHR36452">
    <property type="entry name" value="CHROMOSOME 12, WHOLE GENOME SHOTGUN SEQUENCE"/>
    <property type="match status" value="1"/>
</dbReference>
<dbReference type="InterPro" id="IPR012808">
    <property type="entry name" value="CHP02453"/>
</dbReference>
<dbReference type="EMBL" id="QGHA01000004">
    <property type="protein sequence ID" value="PWK77656.1"/>
    <property type="molecule type" value="Genomic_DNA"/>
</dbReference>
<keyword evidence="2" id="KW-1185">Reference proteome</keyword>
<evidence type="ECO:0000313" key="2">
    <source>
        <dbReference type="Proteomes" id="UP000245678"/>
    </source>
</evidence>
<sequence>MQRNIPAVRDIFAGIRQLFTMTNIQARIYPSNLHFLQQLKEHNERNWFNANKNTYLKELADIELFAGELLKLMNTHDVIETPSGKKSLHRIYRDTRFSLDKTPFKTNWSGGFKRAGKTRRGGYYFHIEPGNSFVGGGFWGPNADDLKRIREEIAYDAGRLREILNSQLFITNFGALEGEQLKTTPKGFNADNDALNLLRYKQFLLRKPFSDEEVVSGDFLFKMNEAFKAMRPFFDYMSEVLSTDINGIEII</sequence>
<proteinExistence type="predicted"/>
<protein>
    <submittedName>
        <fullName evidence="1">Uncharacterized protein (TIGR02453 family)</fullName>
    </submittedName>
</protein>
<dbReference type="Pfam" id="PF09365">
    <property type="entry name" value="DUF2461"/>
    <property type="match status" value="1"/>
</dbReference>
<reference evidence="1 2" key="1">
    <citation type="submission" date="2018-05" db="EMBL/GenBank/DDBJ databases">
        <title>Genomic Encyclopedia of Archaeal and Bacterial Type Strains, Phase II (KMG-II): from individual species to whole genera.</title>
        <authorList>
            <person name="Goeker M."/>
        </authorList>
    </citation>
    <scope>NUCLEOTIDE SEQUENCE [LARGE SCALE GENOMIC DNA]</scope>
    <source>
        <strain evidence="1 2">DSM 19975</strain>
    </source>
</reference>